<dbReference type="PANTHER" id="PTHR15497">
    <property type="entry name" value="3-HYDROXYANTHRANILATE 3,4-DIOXYGENASE"/>
    <property type="match status" value="1"/>
</dbReference>
<dbReference type="PANTHER" id="PTHR15497:SF1">
    <property type="entry name" value="3-HYDROXYANTHRANILATE 3,4-DIOXYGENASE"/>
    <property type="match status" value="1"/>
</dbReference>
<dbReference type="InterPro" id="IPR010329">
    <property type="entry name" value="3hydroanth_dOase"/>
</dbReference>
<evidence type="ECO:0000256" key="6">
    <source>
        <dbReference type="ARBA" id="ARBA00023002"/>
    </source>
</evidence>
<dbReference type="OMA" id="KPPVGNQ"/>
<dbReference type="Proteomes" id="UP000001396">
    <property type="component" value="Unassembled WGS sequence"/>
</dbReference>
<dbReference type="EMBL" id="ADBJ01000010">
    <property type="protein sequence ID" value="EFA84080.1"/>
    <property type="molecule type" value="Genomic_DNA"/>
</dbReference>
<dbReference type="InterPro" id="IPR011051">
    <property type="entry name" value="RmlC_Cupin_sf"/>
</dbReference>
<keyword evidence="5 8" id="KW-0223">Dioxygenase</keyword>
<dbReference type="InParanoid" id="D3B432"/>
<organism evidence="9 10">
    <name type="scientific">Heterostelium pallidum (strain ATCC 26659 / Pp 5 / PN500)</name>
    <name type="common">Cellular slime mold</name>
    <name type="synonym">Polysphondylium pallidum</name>
    <dbReference type="NCBI Taxonomy" id="670386"/>
    <lineage>
        <taxon>Eukaryota</taxon>
        <taxon>Amoebozoa</taxon>
        <taxon>Evosea</taxon>
        <taxon>Eumycetozoa</taxon>
        <taxon>Dictyostelia</taxon>
        <taxon>Acytosteliales</taxon>
        <taxon>Acytosteliaceae</taxon>
        <taxon>Heterostelium</taxon>
    </lineage>
</organism>
<reference evidence="9 10" key="1">
    <citation type="journal article" date="2011" name="Genome Res.">
        <title>Phylogeny-wide analysis of social amoeba genomes highlights ancient origins for complex intercellular communication.</title>
        <authorList>
            <person name="Heidel A.J."/>
            <person name="Lawal H.M."/>
            <person name="Felder M."/>
            <person name="Schilde C."/>
            <person name="Helps N.R."/>
            <person name="Tunggal B."/>
            <person name="Rivero F."/>
            <person name="John U."/>
            <person name="Schleicher M."/>
            <person name="Eichinger L."/>
            <person name="Platzer M."/>
            <person name="Noegel A.A."/>
            <person name="Schaap P."/>
            <person name="Gloeckner G."/>
        </authorList>
    </citation>
    <scope>NUCLEOTIDE SEQUENCE [LARGE SCALE GENOMIC DNA]</scope>
    <source>
        <strain evidence="10">ATCC 26659 / Pp 5 / PN500</strain>
    </source>
</reference>
<keyword evidence="6 8" id="KW-0560">Oxidoreductase</keyword>
<comment type="pathway">
    <text evidence="8">Cofactor biosynthesis; NAD(+) biosynthesis; quinolinate from L-kynurenine: step 3/3.</text>
</comment>
<evidence type="ECO:0000256" key="8">
    <source>
        <dbReference type="HAMAP-Rule" id="MF_03019"/>
    </source>
</evidence>
<dbReference type="CDD" id="cd06123">
    <property type="entry name" value="cupin_HAO"/>
    <property type="match status" value="1"/>
</dbReference>
<name>D3B432_HETP5</name>
<keyword evidence="4" id="KW-0479">Metal-binding</keyword>
<keyword evidence="10" id="KW-1185">Reference proteome</keyword>
<evidence type="ECO:0000313" key="9">
    <source>
        <dbReference type="EMBL" id="EFA84080.1"/>
    </source>
</evidence>
<dbReference type="GO" id="GO:0000334">
    <property type="term" value="F:3-hydroxyanthranilate 3,4-dioxygenase activity"/>
    <property type="evidence" value="ECO:0007669"/>
    <property type="project" value="UniProtKB-UniRule"/>
</dbReference>
<dbReference type="GO" id="GO:0005737">
    <property type="term" value="C:cytoplasm"/>
    <property type="evidence" value="ECO:0007669"/>
    <property type="project" value="UniProtKB-SubCell"/>
</dbReference>
<accession>D3B432</accession>
<evidence type="ECO:0000256" key="5">
    <source>
        <dbReference type="ARBA" id="ARBA00022964"/>
    </source>
</evidence>
<sequence>MLPPLNINKWVEEHKHLLEPPVNAKLIYDDPDSTFVIMIVGGPNQRTDYHINQTDEFFYQFKGDMILKIVDKSDGQFKDVRIREGECFLLPGNTPHSPQRFKDTVGLVIEQKRNAQSIDRLCWFCQGCKEKLFEESFNVKGLDLGKELKPIILRFYEEEPLRTCKKCGCISEKPVIKDNIE</sequence>
<evidence type="ECO:0000256" key="2">
    <source>
        <dbReference type="ARBA" id="ARBA00002752"/>
    </source>
</evidence>
<evidence type="ECO:0000256" key="3">
    <source>
        <dbReference type="ARBA" id="ARBA00022642"/>
    </source>
</evidence>
<comment type="function">
    <text evidence="2 8">Catalyzes the oxidative ring opening of 3-hydroxyanthranilate to 2-amino-3-carboxymuconate semialdehyde, which spontaneously cyclizes to quinolinate.</text>
</comment>
<dbReference type="EC" id="1.13.11.6" evidence="8"/>
<keyword evidence="8" id="KW-0963">Cytoplasm</keyword>
<dbReference type="GO" id="GO:0043420">
    <property type="term" value="P:anthranilate metabolic process"/>
    <property type="evidence" value="ECO:0007669"/>
    <property type="project" value="UniProtKB-UniRule"/>
</dbReference>
<evidence type="ECO:0000256" key="4">
    <source>
        <dbReference type="ARBA" id="ARBA00022723"/>
    </source>
</evidence>
<dbReference type="UniPathway" id="UPA00253">
    <property type="reaction ID" value="UER00330"/>
</dbReference>
<evidence type="ECO:0000256" key="7">
    <source>
        <dbReference type="ARBA" id="ARBA00023004"/>
    </source>
</evidence>
<comment type="cofactor">
    <cofactor evidence="1">
        <name>Fe(2+)</name>
        <dbReference type="ChEBI" id="CHEBI:29033"/>
    </cofactor>
</comment>
<dbReference type="GO" id="GO:0006569">
    <property type="term" value="P:L-tryptophan catabolic process"/>
    <property type="evidence" value="ECO:0007669"/>
    <property type="project" value="UniProtKB-UniRule"/>
</dbReference>
<dbReference type="SUPFAM" id="SSF51182">
    <property type="entry name" value="RmlC-like cupins"/>
    <property type="match status" value="1"/>
</dbReference>
<gene>
    <name evidence="9" type="primary">haao</name>
    <name evidence="9" type="ORF">PPL_03153</name>
</gene>
<keyword evidence="3 8" id="KW-0662">Pyridine nucleotide biosynthesis</keyword>
<dbReference type="GO" id="GO:0019805">
    <property type="term" value="P:quinolinate biosynthetic process"/>
    <property type="evidence" value="ECO:0007669"/>
    <property type="project" value="UniProtKB-UniRule"/>
</dbReference>
<evidence type="ECO:0000313" key="10">
    <source>
        <dbReference type="Proteomes" id="UP000001396"/>
    </source>
</evidence>
<dbReference type="Gene3D" id="2.60.120.10">
    <property type="entry name" value="Jelly Rolls"/>
    <property type="match status" value="1"/>
</dbReference>
<comment type="similarity">
    <text evidence="8">Belongs to the 3-HAO family.</text>
</comment>
<dbReference type="Pfam" id="PF06052">
    <property type="entry name" value="3-HAO"/>
    <property type="match status" value="1"/>
</dbReference>
<dbReference type="STRING" id="670386.D3B432"/>
<dbReference type="AlphaFoldDB" id="D3B432"/>
<keyword evidence="7" id="KW-0408">Iron</keyword>
<dbReference type="InterPro" id="IPR014710">
    <property type="entry name" value="RmlC-like_jellyroll"/>
</dbReference>
<protein>
    <recommendedName>
        <fullName evidence="8">3-hydroxyanthranilate 3,4-dioxygenase</fullName>
        <ecNumber evidence="8">1.13.11.6</ecNumber>
    </recommendedName>
    <alternativeName>
        <fullName evidence="8">3-hydroxyanthranilate oxygenase</fullName>
        <shortName evidence="8">3-HAO</shortName>
    </alternativeName>
    <alternativeName>
        <fullName evidence="8">3-hydroxyanthranilic acid dioxygenase</fullName>
        <shortName evidence="8">HAD</shortName>
    </alternativeName>
</protein>
<comment type="caution">
    <text evidence="9">The sequence shown here is derived from an EMBL/GenBank/DDBJ whole genome shotgun (WGS) entry which is preliminary data.</text>
</comment>
<comment type="subcellular location">
    <subcellularLocation>
        <location evidence="8">Cytoplasm</location>
    </subcellularLocation>
</comment>
<dbReference type="GO" id="GO:0008198">
    <property type="term" value="F:ferrous iron binding"/>
    <property type="evidence" value="ECO:0007669"/>
    <property type="project" value="UniProtKB-UniRule"/>
</dbReference>
<dbReference type="RefSeq" id="XP_020436197.1">
    <property type="nucleotide sequence ID" value="XM_020574125.1"/>
</dbReference>
<dbReference type="FunCoup" id="D3B432">
    <property type="interactions" value="155"/>
</dbReference>
<dbReference type="GO" id="GO:0034354">
    <property type="term" value="P:'de novo' NAD+ biosynthetic process from L-tryptophan"/>
    <property type="evidence" value="ECO:0007669"/>
    <property type="project" value="UniProtKB-UniRule"/>
</dbReference>
<evidence type="ECO:0000256" key="1">
    <source>
        <dbReference type="ARBA" id="ARBA00001954"/>
    </source>
</evidence>
<dbReference type="HAMAP" id="MF_00825">
    <property type="entry name" value="3_HAO"/>
    <property type="match status" value="1"/>
</dbReference>
<proteinExistence type="inferred from homology"/>
<dbReference type="NCBIfam" id="TIGR03037">
    <property type="entry name" value="anthran_nbaC"/>
    <property type="match status" value="1"/>
</dbReference>
<comment type="catalytic activity">
    <reaction evidence="8">
        <text>3-hydroxyanthranilate + O2 = (2Z,4Z)-2-amino-3-carboxymuconate 6-semialdehyde</text>
        <dbReference type="Rhea" id="RHEA:17953"/>
        <dbReference type="ChEBI" id="CHEBI:15379"/>
        <dbReference type="ChEBI" id="CHEBI:36559"/>
        <dbReference type="ChEBI" id="CHEBI:77612"/>
        <dbReference type="EC" id="1.13.11.6"/>
    </reaction>
</comment>
<dbReference type="GeneID" id="31358676"/>